<protein>
    <submittedName>
        <fullName evidence="1">Uncharacterized protein</fullName>
    </submittedName>
</protein>
<evidence type="ECO:0000313" key="1">
    <source>
        <dbReference type="EMBL" id="CAL1284547.1"/>
    </source>
</evidence>
<comment type="caution">
    <text evidence="1">The sequence shown here is derived from an EMBL/GenBank/DDBJ whole genome shotgun (WGS) entry which is preliminary data.</text>
</comment>
<keyword evidence="2" id="KW-1185">Reference proteome</keyword>
<sequence length="45" mass="4980">MRFADDNSFTTEPNDFTNDFLNGLTSTAIEDKGGLNDLIDRLTSP</sequence>
<accession>A0AAV2AL20</accession>
<dbReference type="EMBL" id="CAXIEN010000180">
    <property type="protein sequence ID" value="CAL1284547.1"/>
    <property type="molecule type" value="Genomic_DNA"/>
</dbReference>
<dbReference type="AlphaFoldDB" id="A0AAV2AL20"/>
<reference evidence="1 2" key="1">
    <citation type="submission" date="2024-04" db="EMBL/GenBank/DDBJ databases">
        <authorList>
            <person name="Rising A."/>
            <person name="Reimegard J."/>
            <person name="Sonavane S."/>
            <person name="Akerstrom W."/>
            <person name="Nylinder S."/>
            <person name="Hedman E."/>
            <person name="Kallberg Y."/>
        </authorList>
    </citation>
    <scope>NUCLEOTIDE SEQUENCE [LARGE SCALE GENOMIC DNA]</scope>
</reference>
<gene>
    <name evidence="1" type="ORF">LARSCL_LOCUS13213</name>
</gene>
<dbReference type="Proteomes" id="UP001497382">
    <property type="component" value="Unassembled WGS sequence"/>
</dbReference>
<organism evidence="1 2">
    <name type="scientific">Larinioides sclopetarius</name>
    <dbReference type="NCBI Taxonomy" id="280406"/>
    <lineage>
        <taxon>Eukaryota</taxon>
        <taxon>Metazoa</taxon>
        <taxon>Ecdysozoa</taxon>
        <taxon>Arthropoda</taxon>
        <taxon>Chelicerata</taxon>
        <taxon>Arachnida</taxon>
        <taxon>Araneae</taxon>
        <taxon>Araneomorphae</taxon>
        <taxon>Entelegynae</taxon>
        <taxon>Araneoidea</taxon>
        <taxon>Araneidae</taxon>
        <taxon>Larinioides</taxon>
    </lineage>
</organism>
<proteinExistence type="predicted"/>
<evidence type="ECO:0000313" key="2">
    <source>
        <dbReference type="Proteomes" id="UP001497382"/>
    </source>
</evidence>
<name>A0AAV2AL20_9ARAC</name>
<feature type="non-terminal residue" evidence="1">
    <location>
        <position position="45"/>
    </location>
</feature>